<keyword evidence="4" id="KW-1185">Reference proteome</keyword>
<reference evidence="2 4" key="1">
    <citation type="journal article" date="2008" name="Science">
        <title>The Physcomitrella genome reveals evolutionary insights into the conquest of land by plants.</title>
        <authorList>
            <person name="Rensing S."/>
            <person name="Lang D."/>
            <person name="Zimmer A."/>
            <person name="Terry A."/>
            <person name="Salamov A."/>
            <person name="Shapiro H."/>
            <person name="Nishiyama T."/>
            <person name="Perroud P.-F."/>
            <person name="Lindquist E."/>
            <person name="Kamisugi Y."/>
            <person name="Tanahashi T."/>
            <person name="Sakakibara K."/>
            <person name="Fujita T."/>
            <person name="Oishi K."/>
            <person name="Shin-I T."/>
            <person name="Kuroki Y."/>
            <person name="Toyoda A."/>
            <person name="Suzuki Y."/>
            <person name="Hashimoto A."/>
            <person name="Yamaguchi K."/>
            <person name="Sugano A."/>
            <person name="Kohara Y."/>
            <person name="Fujiyama A."/>
            <person name="Anterola A."/>
            <person name="Aoki S."/>
            <person name="Ashton N."/>
            <person name="Barbazuk W.B."/>
            <person name="Barker E."/>
            <person name="Bennetzen J."/>
            <person name="Bezanilla M."/>
            <person name="Blankenship R."/>
            <person name="Cho S.H."/>
            <person name="Dutcher S."/>
            <person name="Estelle M."/>
            <person name="Fawcett J.A."/>
            <person name="Gundlach H."/>
            <person name="Hanada K."/>
            <person name="Heyl A."/>
            <person name="Hicks K.A."/>
            <person name="Hugh J."/>
            <person name="Lohr M."/>
            <person name="Mayer K."/>
            <person name="Melkozernov A."/>
            <person name="Murata T."/>
            <person name="Nelson D."/>
            <person name="Pils B."/>
            <person name="Prigge M."/>
            <person name="Reiss B."/>
            <person name="Renner T."/>
            <person name="Rombauts S."/>
            <person name="Rushton P."/>
            <person name="Sanderfoot A."/>
            <person name="Schween G."/>
            <person name="Shiu S.-H."/>
            <person name="Stueber K."/>
            <person name="Theodoulou F.L."/>
            <person name="Tu H."/>
            <person name="Van de Peer Y."/>
            <person name="Verrier P.J."/>
            <person name="Waters E."/>
            <person name="Wood A."/>
            <person name="Yang L."/>
            <person name="Cove D."/>
            <person name="Cuming A."/>
            <person name="Hasebe M."/>
            <person name="Lucas S."/>
            <person name="Mishler D.B."/>
            <person name="Reski R."/>
            <person name="Grigoriev I."/>
            <person name="Quatrano R.S."/>
            <person name="Boore J.L."/>
        </authorList>
    </citation>
    <scope>NUCLEOTIDE SEQUENCE [LARGE SCALE GENOMIC DNA]</scope>
    <source>
        <strain evidence="3 4">cv. Gransden 2004</strain>
    </source>
</reference>
<accession>A0A2K1IZM8</accession>
<proteinExistence type="predicted"/>
<feature type="domain" description="Retrovirus-related Pol polyprotein from transposon TNT 1-94-like beta-barrel" evidence="1">
    <location>
        <begin position="1"/>
        <end position="72"/>
    </location>
</feature>
<dbReference type="AlphaFoldDB" id="A0A2K1IZM8"/>
<dbReference type="Proteomes" id="UP000006727">
    <property type="component" value="Chromosome 18"/>
</dbReference>
<evidence type="ECO:0000313" key="3">
    <source>
        <dbReference type="EnsemblPlants" id="Pp3c18_1998V3.1"/>
    </source>
</evidence>
<evidence type="ECO:0000313" key="4">
    <source>
        <dbReference type="Proteomes" id="UP000006727"/>
    </source>
</evidence>
<organism evidence="2">
    <name type="scientific">Physcomitrium patens</name>
    <name type="common">Spreading-leaved earth moss</name>
    <name type="synonym">Physcomitrella patens</name>
    <dbReference type="NCBI Taxonomy" id="3218"/>
    <lineage>
        <taxon>Eukaryota</taxon>
        <taxon>Viridiplantae</taxon>
        <taxon>Streptophyta</taxon>
        <taxon>Embryophyta</taxon>
        <taxon>Bryophyta</taxon>
        <taxon>Bryophytina</taxon>
        <taxon>Bryopsida</taxon>
        <taxon>Funariidae</taxon>
        <taxon>Funariales</taxon>
        <taxon>Funariaceae</taxon>
        <taxon>Physcomitrium</taxon>
    </lineage>
</organism>
<dbReference type="Pfam" id="PF22936">
    <property type="entry name" value="Pol_BBD"/>
    <property type="match status" value="1"/>
</dbReference>
<sequence length="198" mass="22348">MCHELEGFVKYIKSEDKQVIYLGDDTTSYIIKGHGDVNMKLTNGDEKIISNVFHILGLVKNLFSTKQLDKAGGEILIRVGTTIVINKFGQTIAICKLNPDLYELEDFFQLSLPNDQEILLLTNDEVHFTLKARNLPTSSRPTRIIQPTTRLLESIQAHLVSTHIEAPNSIQEAMERVDAQEWQQAINAKITSLNKNNT</sequence>
<reference evidence="3" key="3">
    <citation type="submission" date="2020-12" db="UniProtKB">
        <authorList>
            <consortium name="EnsemblPlants"/>
        </authorList>
    </citation>
    <scope>IDENTIFICATION</scope>
</reference>
<dbReference type="Gramene" id="Pp3c18_1998V3.1">
    <property type="protein sequence ID" value="Pp3c18_1998V3.1"/>
    <property type="gene ID" value="Pp3c18_1998"/>
</dbReference>
<reference evidence="2 4" key="2">
    <citation type="journal article" date="2018" name="Plant J.">
        <title>The Physcomitrella patens chromosome-scale assembly reveals moss genome structure and evolution.</title>
        <authorList>
            <person name="Lang D."/>
            <person name="Ullrich K.K."/>
            <person name="Murat F."/>
            <person name="Fuchs J."/>
            <person name="Jenkins J."/>
            <person name="Haas F.B."/>
            <person name="Piednoel M."/>
            <person name="Gundlach H."/>
            <person name="Van Bel M."/>
            <person name="Meyberg R."/>
            <person name="Vives C."/>
            <person name="Morata J."/>
            <person name="Symeonidi A."/>
            <person name="Hiss M."/>
            <person name="Muchero W."/>
            <person name="Kamisugi Y."/>
            <person name="Saleh O."/>
            <person name="Blanc G."/>
            <person name="Decker E.L."/>
            <person name="van Gessel N."/>
            <person name="Grimwood J."/>
            <person name="Hayes R.D."/>
            <person name="Graham S.W."/>
            <person name="Gunter L.E."/>
            <person name="McDaniel S.F."/>
            <person name="Hoernstein S.N.W."/>
            <person name="Larsson A."/>
            <person name="Li F.W."/>
            <person name="Perroud P.F."/>
            <person name="Phillips J."/>
            <person name="Ranjan P."/>
            <person name="Rokshar D.S."/>
            <person name="Rothfels C.J."/>
            <person name="Schneider L."/>
            <person name="Shu S."/>
            <person name="Stevenson D.W."/>
            <person name="Thummler F."/>
            <person name="Tillich M."/>
            <person name="Villarreal Aguilar J.C."/>
            <person name="Widiez T."/>
            <person name="Wong G.K."/>
            <person name="Wymore A."/>
            <person name="Zhang Y."/>
            <person name="Zimmer A.D."/>
            <person name="Quatrano R.S."/>
            <person name="Mayer K.F.X."/>
            <person name="Goodstein D."/>
            <person name="Casacuberta J.M."/>
            <person name="Vandepoele K."/>
            <person name="Reski R."/>
            <person name="Cuming A.C."/>
            <person name="Tuskan G.A."/>
            <person name="Maumus F."/>
            <person name="Salse J."/>
            <person name="Schmutz J."/>
            <person name="Rensing S.A."/>
        </authorList>
    </citation>
    <scope>NUCLEOTIDE SEQUENCE [LARGE SCALE GENOMIC DNA]</scope>
    <source>
        <strain evidence="3 4">cv. Gransden 2004</strain>
    </source>
</reference>
<protein>
    <recommendedName>
        <fullName evidence="1">Retrovirus-related Pol polyprotein from transposon TNT 1-94-like beta-barrel domain-containing protein</fullName>
    </recommendedName>
</protein>
<gene>
    <name evidence="2" type="ORF">PHYPA_022633</name>
</gene>
<evidence type="ECO:0000259" key="1">
    <source>
        <dbReference type="Pfam" id="PF22936"/>
    </source>
</evidence>
<evidence type="ECO:0000313" key="2">
    <source>
        <dbReference type="EMBL" id="PNR34735.1"/>
    </source>
</evidence>
<dbReference type="InParanoid" id="A0A2K1IZM8"/>
<dbReference type="EnsemblPlants" id="Pp3c18_1998V3.1">
    <property type="protein sequence ID" value="Pp3c18_1998V3.1"/>
    <property type="gene ID" value="Pp3c18_1998"/>
</dbReference>
<name>A0A2K1IZM8_PHYPA</name>
<dbReference type="InterPro" id="IPR054722">
    <property type="entry name" value="PolX-like_BBD"/>
</dbReference>
<dbReference type="EMBL" id="ABEU02000018">
    <property type="protein sequence ID" value="PNR34735.1"/>
    <property type="molecule type" value="Genomic_DNA"/>
</dbReference>